<keyword evidence="1" id="KW-1133">Transmembrane helix</keyword>
<dbReference type="InterPro" id="IPR037165">
    <property type="entry name" value="AldOxase/xan_DH_Mopterin-bd_sf"/>
</dbReference>
<dbReference type="InterPro" id="IPR012368">
    <property type="entry name" value="OxRdtase_Mopterin-bd_su_IorB"/>
</dbReference>
<dbReference type="SMART" id="SM01008">
    <property type="entry name" value="Ald_Xan_dh_C"/>
    <property type="match status" value="1"/>
</dbReference>
<keyword evidence="4" id="KW-0614">Plasmid</keyword>
<feature type="domain" description="Aldehyde oxidase/xanthine dehydrogenase a/b hammerhead" evidence="2">
    <location>
        <begin position="241"/>
        <end position="323"/>
    </location>
</feature>
<reference evidence="3 5" key="1">
    <citation type="submission" date="2019-03" db="EMBL/GenBank/DDBJ databases">
        <title>Genomic Encyclopedia of Type Strains, Phase IV (KMG-V): Genome sequencing to study the core and pangenomes of soil and plant-associated prokaryotes.</title>
        <authorList>
            <person name="Whitman W."/>
        </authorList>
    </citation>
    <scope>NUCLEOTIDE SEQUENCE [LARGE SCALE GENOMIC DNA]</scope>
    <source>
        <strain evidence="3 5">Hc14</strain>
    </source>
</reference>
<dbReference type="Proteomes" id="UP001060123">
    <property type="component" value="Plasmid pWSM1592_2"/>
</dbReference>
<organism evidence="3 5">
    <name type="scientific">Rhizobium sullae</name>
    <name type="common">Rhizobium hedysari</name>
    <dbReference type="NCBI Taxonomy" id="50338"/>
    <lineage>
        <taxon>Bacteria</taxon>
        <taxon>Pseudomonadati</taxon>
        <taxon>Pseudomonadota</taxon>
        <taxon>Alphaproteobacteria</taxon>
        <taxon>Hyphomicrobiales</taxon>
        <taxon>Rhizobiaceae</taxon>
        <taxon>Rhizobium/Agrobacterium group</taxon>
        <taxon>Rhizobium</taxon>
    </lineage>
</organism>
<protein>
    <submittedName>
        <fullName evidence="3">Isoquinoline 1-oxidoreductase beta subunit</fullName>
    </submittedName>
    <submittedName>
        <fullName evidence="4">Molybdopterin-dependent oxidoreductase</fullName>
    </submittedName>
</protein>
<keyword evidence="1" id="KW-0472">Membrane</keyword>
<evidence type="ECO:0000313" key="3">
    <source>
        <dbReference type="EMBL" id="TCU06084.1"/>
    </source>
</evidence>
<dbReference type="Gene3D" id="3.90.1170.50">
    <property type="entry name" value="Aldehyde oxidase/xanthine dehydrogenase, a/b hammerhead"/>
    <property type="match status" value="1"/>
</dbReference>
<sequence>MGRVAKIARRTFLGLGVAAAGGLAVGYYMYKRPYSNPLEEDLPAEEAAFTPYIRIGKESGITIIAPRAEMGQGIHTTLAALVAEELDVGMDQIKVEHGLPGKAYYNQAMFNQVAAFPWFDDGLKATATREMMRVMSKFIAMQATGGSSSTIDGYEKMRRAGAAAREVLKAAAAKRWNVDVSKLETEAGKVIHPDGRTLEYTELATDAAKLEIPSSVELRSSLDWKILGKPQRRVDIRKMVTGAPIFGIDVQLPDMIYGTVRMSPRMGAKAVKFDDAPALAIKGVRKVVQIDTAVGSGFGIIADNTWAAFQGAKALEVEWGEAPYPADDAGIETLYRDALARAPDWIRDEAGDVDKAFADAEPATVVEAEYEVPFLAHATMEPMSATAQFRDGKLTIWTGTQMPGVDAQVAAKFLGIETEDVTVHVTRLGGSFGRRAGDPALYAAALAPAAEGRPVKVTWSREEDMQHGFYRPRALAKLRAIVQPGKSPETIDVSIAAPSVMAGLFGRFAPETPLPAEDEQTLEGMAGQPNVWANSRFAAHNMKTAIQVGLLRSVGGSYNGFFHEGFMDELAEKAGLDPIDMRISMMSAAEHRPARLVMEKLRDVSNWGRALPPGHGKGVGFTLSYGSWVGEVVEVAVTDGDIRIVKVWCVADPGHVLDPAIYSDQMMSGIIFGLSTAMGQAITFEDGRVQQENFYDFDAIRMAQCPEIEVHLLENSPRIGGAGECGVPPSIPALANAIHAVTGKRLRKTPFNLAVSFA</sequence>
<gene>
    <name evidence="3" type="ORF">EV132_13327</name>
    <name evidence="4" type="ORF">N2599_35930</name>
</gene>
<dbReference type="InterPro" id="IPR046867">
    <property type="entry name" value="AldOxase/xan_DH_MoCoBD2"/>
</dbReference>
<keyword evidence="1" id="KW-0812">Transmembrane</keyword>
<reference evidence="4" key="2">
    <citation type="submission" date="2022-09" db="EMBL/GenBank/DDBJ databases">
        <title>Australian commercial rhizobial inoculants.</title>
        <authorList>
            <person name="Kohlmeier M.G."/>
            <person name="O'Hara G.W."/>
            <person name="Colombi E."/>
            <person name="Ramsay J.P."/>
            <person name="Terpolilli J."/>
        </authorList>
    </citation>
    <scope>NUCLEOTIDE SEQUENCE</scope>
    <source>
        <strain evidence="4">WSM1592</strain>
        <plasmid evidence="4">pWSM1592_2</plasmid>
    </source>
</reference>
<geneLocation type="plasmid" evidence="4 6">
    <name>pWSM1592_2</name>
</geneLocation>
<dbReference type="Proteomes" id="UP000294576">
    <property type="component" value="Unassembled WGS sequence"/>
</dbReference>
<dbReference type="SUPFAM" id="SSF56003">
    <property type="entry name" value="Molybdenum cofactor-binding domain"/>
    <property type="match status" value="2"/>
</dbReference>
<dbReference type="InterPro" id="IPR052516">
    <property type="entry name" value="N-heterocyclic_Hydroxylase"/>
</dbReference>
<dbReference type="PIRSF" id="PIRSF036389">
    <property type="entry name" value="IOR_B"/>
    <property type="match status" value="1"/>
</dbReference>
<dbReference type="RefSeq" id="WP_027511243.1">
    <property type="nucleotide sequence ID" value="NZ_CP104145.1"/>
</dbReference>
<evidence type="ECO:0000313" key="4">
    <source>
        <dbReference type="EMBL" id="UWU19190.1"/>
    </source>
</evidence>
<evidence type="ECO:0000259" key="2">
    <source>
        <dbReference type="SMART" id="SM01008"/>
    </source>
</evidence>
<dbReference type="PANTHER" id="PTHR47495">
    <property type="entry name" value="ALDEHYDE DEHYDROGENASE"/>
    <property type="match status" value="1"/>
</dbReference>
<evidence type="ECO:0000313" key="6">
    <source>
        <dbReference type="Proteomes" id="UP001060123"/>
    </source>
</evidence>
<dbReference type="InterPro" id="IPR000674">
    <property type="entry name" value="Ald_Oxase/Xan_DH_a/b"/>
</dbReference>
<proteinExistence type="predicted"/>
<evidence type="ECO:0000256" key="1">
    <source>
        <dbReference type="SAM" id="Phobius"/>
    </source>
</evidence>
<dbReference type="EMBL" id="SMBH01000033">
    <property type="protein sequence ID" value="TCU06084.1"/>
    <property type="molecule type" value="Genomic_DNA"/>
</dbReference>
<dbReference type="GO" id="GO:0016491">
    <property type="term" value="F:oxidoreductase activity"/>
    <property type="evidence" value="ECO:0007669"/>
    <property type="project" value="InterPro"/>
</dbReference>
<accession>A0A4R3PRA2</accession>
<name>A0A4R3PRA2_RHISU</name>
<dbReference type="Gene3D" id="3.30.365.10">
    <property type="entry name" value="Aldehyde oxidase/xanthine dehydrogenase, molybdopterin binding domain"/>
    <property type="match status" value="4"/>
</dbReference>
<feature type="transmembrane region" description="Helical" evidence="1">
    <location>
        <begin position="12"/>
        <end position="30"/>
    </location>
</feature>
<dbReference type="Pfam" id="PF20256">
    <property type="entry name" value="MoCoBD_2"/>
    <property type="match status" value="2"/>
</dbReference>
<dbReference type="EMBL" id="CP104145">
    <property type="protein sequence ID" value="UWU19190.1"/>
    <property type="molecule type" value="Genomic_DNA"/>
</dbReference>
<dbReference type="PANTHER" id="PTHR47495:SF1">
    <property type="entry name" value="BLL3820 PROTEIN"/>
    <property type="match status" value="1"/>
</dbReference>
<evidence type="ECO:0000313" key="5">
    <source>
        <dbReference type="Proteomes" id="UP000294576"/>
    </source>
</evidence>
<dbReference type="AlphaFoldDB" id="A0A4R3PRA2"/>
<keyword evidence="6" id="KW-1185">Reference proteome</keyword>
<dbReference type="Pfam" id="PF02738">
    <property type="entry name" value="MoCoBD_1"/>
    <property type="match status" value="1"/>
</dbReference>
<dbReference type="InterPro" id="IPR008274">
    <property type="entry name" value="AldOxase/xan_DH_MoCoBD1"/>
</dbReference>